<comment type="caution">
    <text evidence="1">The sequence shown here is derived from an EMBL/GenBank/DDBJ whole genome shotgun (WGS) entry which is preliminary data.</text>
</comment>
<proteinExistence type="predicted"/>
<name>A0ABP7VXS0_9ACTN</name>
<protein>
    <submittedName>
        <fullName evidence="1">Uncharacterized protein</fullName>
    </submittedName>
</protein>
<reference evidence="2" key="1">
    <citation type="journal article" date="2019" name="Int. J. Syst. Evol. Microbiol.">
        <title>The Global Catalogue of Microorganisms (GCM) 10K type strain sequencing project: providing services to taxonomists for standard genome sequencing and annotation.</title>
        <authorList>
            <consortium name="The Broad Institute Genomics Platform"/>
            <consortium name="The Broad Institute Genome Sequencing Center for Infectious Disease"/>
            <person name="Wu L."/>
            <person name="Ma J."/>
        </authorList>
    </citation>
    <scope>NUCLEOTIDE SEQUENCE [LARGE SCALE GENOMIC DNA]</scope>
    <source>
        <strain evidence="2">JCM 16702</strain>
    </source>
</reference>
<gene>
    <name evidence="1" type="ORF">GCM10022214_37150</name>
</gene>
<sequence>MVVESVEYRSPCKACGALTQCNATQVLLGDGLHWDVQSDCSACGTVTACGRGDIPADLRGRLLEAHGPALLEIVDRSPSPVTVMKVLRTELGLDLPQTKEILGRVMAGSFTGTLPEMELLAVRLREVGIHTAARRPSATPGRTN</sequence>
<evidence type="ECO:0000313" key="2">
    <source>
        <dbReference type="Proteomes" id="UP001500683"/>
    </source>
</evidence>
<keyword evidence="2" id="KW-1185">Reference proteome</keyword>
<dbReference type="RefSeq" id="WP_344948728.1">
    <property type="nucleotide sequence ID" value="NZ_BAAAZG010000022.1"/>
</dbReference>
<accession>A0ABP7VXS0</accession>
<organism evidence="1 2">
    <name type="scientific">Actinomadura miaoliensis</name>
    <dbReference type="NCBI Taxonomy" id="430685"/>
    <lineage>
        <taxon>Bacteria</taxon>
        <taxon>Bacillati</taxon>
        <taxon>Actinomycetota</taxon>
        <taxon>Actinomycetes</taxon>
        <taxon>Streptosporangiales</taxon>
        <taxon>Thermomonosporaceae</taxon>
        <taxon>Actinomadura</taxon>
    </lineage>
</organism>
<dbReference type="EMBL" id="BAAAZG010000022">
    <property type="protein sequence ID" value="GAA4076394.1"/>
    <property type="molecule type" value="Genomic_DNA"/>
</dbReference>
<dbReference type="Proteomes" id="UP001500683">
    <property type="component" value="Unassembled WGS sequence"/>
</dbReference>
<evidence type="ECO:0000313" key="1">
    <source>
        <dbReference type="EMBL" id="GAA4076394.1"/>
    </source>
</evidence>